<dbReference type="Proteomes" id="UP001232063">
    <property type="component" value="Unassembled WGS sequence"/>
</dbReference>
<sequence length="61" mass="6881">MNKNKKIFLIVSGLFVLAVIGFTIHIFSVTTLPGRKGQLQERIEDRLKSDSTQTDTLQPVH</sequence>
<dbReference type="AlphaFoldDB" id="A0AAE3R1C3"/>
<keyword evidence="1" id="KW-0472">Membrane</keyword>
<evidence type="ECO:0000256" key="1">
    <source>
        <dbReference type="SAM" id="Phobius"/>
    </source>
</evidence>
<evidence type="ECO:0000313" key="2">
    <source>
        <dbReference type="EMBL" id="MDJ1501305.1"/>
    </source>
</evidence>
<name>A0AAE3R1C3_9BACT</name>
<keyword evidence="1" id="KW-1133">Transmembrane helix</keyword>
<dbReference type="EMBL" id="JASJOU010000003">
    <property type="protein sequence ID" value="MDJ1501305.1"/>
    <property type="molecule type" value="Genomic_DNA"/>
</dbReference>
<feature type="transmembrane region" description="Helical" evidence="1">
    <location>
        <begin position="7"/>
        <end position="27"/>
    </location>
</feature>
<keyword evidence="1" id="KW-0812">Transmembrane</keyword>
<dbReference type="RefSeq" id="WP_313976321.1">
    <property type="nucleotide sequence ID" value="NZ_JASJOU010000003.1"/>
</dbReference>
<proteinExistence type="predicted"/>
<keyword evidence="3" id="KW-1185">Reference proteome</keyword>
<comment type="caution">
    <text evidence="2">The sequence shown here is derived from an EMBL/GenBank/DDBJ whole genome shotgun (WGS) entry which is preliminary data.</text>
</comment>
<gene>
    <name evidence="2" type="ORF">QNI22_11640</name>
</gene>
<accession>A0AAE3R1C3</accession>
<organism evidence="2 3">
    <name type="scientific">Xanthocytophaga agilis</name>
    <dbReference type="NCBI Taxonomy" id="3048010"/>
    <lineage>
        <taxon>Bacteria</taxon>
        <taxon>Pseudomonadati</taxon>
        <taxon>Bacteroidota</taxon>
        <taxon>Cytophagia</taxon>
        <taxon>Cytophagales</taxon>
        <taxon>Rhodocytophagaceae</taxon>
        <taxon>Xanthocytophaga</taxon>
    </lineage>
</organism>
<protein>
    <submittedName>
        <fullName evidence="2">Uncharacterized protein</fullName>
    </submittedName>
</protein>
<evidence type="ECO:0000313" key="3">
    <source>
        <dbReference type="Proteomes" id="UP001232063"/>
    </source>
</evidence>
<reference evidence="2" key="1">
    <citation type="submission" date="2023-05" db="EMBL/GenBank/DDBJ databases">
        <authorList>
            <person name="Zhang X."/>
        </authorList>
    </citation>
    <scope>NUCLEOTIDE SEQUENCE</scope>
    <source>
        <strain evidence="2">BD1B2-1</strain>
    </source>
</reference>